<organism evidence="5 6">
    <name type="scientific">Candidatus Wolfebacteria bacterium RIFCSPHIGHO2_01_FULL_48_22</name>
    <dbReference type="NCBI Taxonomy" id="1802555"/>
    <lineage>
        <taxon>Bacteria</taxon>
        <taxon>Candidatus Wolfeibacteriota</taxon>
    </lineage>
</organism>
<comment type="caution">
    <text evidence="5">The sequence shown here is derived from an EMBL/GenBank/DDBJ whole genome shotgun (WGS) entry which is preliminary data.</text>
</comment>
<dbReference type="InterPro" id="IPR052379">
    <property type="entry name" value="Type_VII_TA_RNase"/>
</dbReference>
<dbReference type="PANTHER" id="PTHR33397:SF5">
    <property type="entry name" value="RNASE YUTE-RELATED"/>
    <property type="match status" value="1"/>
</dbReference>
<gene>
    <name evidence="5" type="ORF">A2755_00970</name>
</gene>
<name>A0A1F8DVB5_9BACT</name>
<accession>A0A1F8DVB5</accession>
<dbReference type="GO" id="GO:0016787">
    <property type="term" value="F:hydrolase activity"/>
    <property type="evidence" value="ECO:0007669"/>
    <property type="project" value="UniProtKB-KW"/>
</dbReference>
<keyword evidence="3" id="KW-0378">Hydrolase</keyword>
<evidence type="ECO:0000313" key="5">
    <source>
        <dbReference type="EMBL" id="OGM91919.1"/>
    </source>
</evidence>
<keyword evidence="2" id="KW-0540">Nuclease</keyword>
<dbReference type="GO" id="GO:0110001">
    <property type="term" value="C:toxin-antitoxin complex"/>
    <property type="evidence" value="ECO:0007669"/>
    <property type="project" value="InterPro"/>
</dbReference>
<evidence type="ECO:0000313" key="6">
    <source>
        <dbReference type="Proteomes" id="UP000177029"/>
    </source>
</evidence>
<dbReference type="Pfam" id="PF01934">
    <property type="entry name" value="HepT-like"/>
    <property type="match status" value="1"/>
</dbReference>
<dbReference type="PANTHER" id="PTHR33397">
    <property type="entry name" value="UPF0331 PROTEIN YUTE"/>
    <property type="match status" value="1"/>
</dbReference>
<dbReference type="InterPro" id="IPR037038">
    <property type="entry name" value="HepT-like_sf"/>
</dbReference>
<evidence type="ECO:0000256" key="3">
    <source>
        <dbReference type="ARBA" id="ARBA00022801"/>
    </source>
</evidence>
<evidence type="ECO:0008006" key="7">
    <source>
        <dbReference type="Google" id="ProtNLM"/>
    </source>
</evidence>
<evidence type="ECO:0000256" key="1">
    <source>
        <dbReference type="ARBA" id="ARBA00022649"/>
    </source>
</evidence>
<evidence type="ECO:0000256" key="4">
    <source>
        <dbReference type="ARBA" id="ARBA00024207"/>
    </source>
</evidence>
<evidence type="ECO:0000256" key="2">
    <source>
        <dbReference type="ARBA" id="ARBA00022722"/>
    </source>
</evidence>
<dbReference type="Gene3D" id="1.20.120.580">
    <property type="entry name" value="bsu32300-like"/>
    <property type="match status" value="1"/>
</dbReference>
<dbReference type="EMBL" id="MGIP01000005">
    <property type="protein sequence ID" value="OGM91919.1"/>
    <property type="molecule type" value="Genomic_DNA"/>
</dbReference>
<keyword evidence="1" id="KW-1277">Toxin-antitoxin system</keyword>
<protein>
    <recommendedName>
        <fullName evidence="7">DUF86 domain-containing protein</fullName>
    </recommendedName>
</protein>
<proteinExistence type="inferred from homology"/>
<dbReference type="Proteomes" id="UP000177029">
    <property type="component" value="Unassembled WGS sequence"/>
</dbReference>
<dbReference type="NCBIfam" id="NF047751">
    <property type="entry name" value="HepT_toxin"/>
    <property type="match status" value="1"/>
</dbReference>
<dbReference type="InterPro" id="IPR008201">
    <property type="entry name" value="HepT-like"/>
</dbReference>
<sequence>MSNLVVAKKLEQILSLLSELEKLLDPSVGTFTKNSVHIRAAERDFQLIVDLASDINAFFVLAKTSKTPDSYRESFLDMAKIGILDDSLAQKLSNTARVRNILVHEYDFEEDYVKFYAAAKESIDPYRQYTKVVFEHIS</sequence>
<dbReference type="STRING" id="1802555.A2755_00970"/>
<dbReference type="GO" id="GO:0004540">
    <property type="term" value="F:RNA nuclease activity"/>
    <property type="evidence" value="ECO:0007669"/>
    <property type="project" value="InterPro"/>
</dbReference>
<reference evidence="5 6" key="1">
    <citation type="journal article" date="2016" name="Nat. Commun.">
        <title>Thousands of microbial genomes shed light on interconnected biogeochemical processes in an aquifer system.</title>
        <authorList>
            <person name="Anantharaman K."/>
            <person name="Brown C.T."/>
            <person name="Hug L.A."/>
            <person name="Sharon I."/>
            <person name="Castelle C.J."/>
            <person name="Probst A.J."/>
            <person name="Thomas B.C."/>
            <person name="Singh A."/>
            <person name="Wilkins M.J."/>
            <person name="Karaoz U."/>
            <person name="Brodie E.L."/>
            <person name="Williams K.H."/>
            <person name="Hubbard S.S."/>
            <person name="Banfield J.F."/>
        </authorList>
    </citation>
    <scope>NUCLEOTIDE SEQUENCE [LARGE SCALE GENOMIC DNA]</scope>
</reference>
<comment type="similarity">
    <text evidence="4">Belongs to the HepT RNase toxin family.</text>
</comment>
<dbReference type="AlphaFoldDB" id="A0A1F8DVB5"/>